<reference evidence="3" key="2">
    <citation type="submission" date="2019-09" db="UniProtKB">
        <authorList>
            <consortium name="WormBaseParasite"/>
        </authorList>
    </citation>
    <scope>IDENTIFICATION</scope>
</reference>
<protein>
    <submittedName>
        <fullName evidence="3">Reverse transcriptase domain-containing protein</fullName>
    </submittedName>
</protein>
<evidence type="ECO:0000313" key="2">
    <source>
        <dbReference type="Proteomes" id="UP000050761"/>
    </source>
</evidence>
<organism evidence="2 3">
    <name type="scientific">Heligmosomoides polygyrus</name>
    <name type="common">Parasitic roundworm</name>
    <dbReference type="NCBI Taxonomy" id="6339"/>
    <lineage>
        <taxon>Eukaryota</taxon>
        <taxon>Metazoa</taxon>
        <taxon>Ecdysozoa</taxon>
        <taxon>Nematoda</taxon>
        <taxon>Chromadorea</taxon>
        <taxon>Rhabditida</taxon>
        <taxon>Rhabditina</taxon>
        <taxon>Rhabditomorpha</taxon>
        <taxon>Strongyloidea</taxon>
        <taxon>Heligmosomidae</taxon>
        <taxon>Heligmosomoides</taxon>
    </lineage>
</organism>
<dbReference type="Proteomes" id="UP000050761">
    <property type="component" value="Unassembled WGS sequence"/>
</dbReference>
<reference evidence="1 2" key="1">
    <citation type="submission" date="2018-11" db="EMBL/GenBank/DDBJ databases">
        <authorList>
            <consortium name="Pathogen Informatics"/>
        </authorList>
    </citation>
    <scope>NUCLEOTIDE SEQUENCE [LARGE SCALE GENOMIC DNA]</scope>
</reference>
<proteinExistence type="predicted"/>
<sequence>MRCYEIPRGERYFTACNRKVPFGINASPAILNQCILKHIEASRSEISQELSSSLYVDSVFLEGNNADDLLREYADSKTLFSSIGMNLRDYLYNAAYVNKKIPDSDRAASTDIKVLGTHWNAEGDILSLRCLGKQLVKVSKRTVLKVVTVSIFVPHEVLRWTTLFSRA</sequence>
<accession>A0A183GD50</accession>
<dbReference type="AlphaFoldDB" id="A0A183GD50"/>
<accession>A0A3P8CGI5</accession>
<dbReference type="WBParaSite" id="HPBE_0002014701-mRNA-1">
    <property type="protein sequence ID" value="HPBE_0002014701-mRNA-1"/>
    <property type="gene ID" value="HPBE_0002014701"/>
</dbReference>
<dbReference type="EMBL" id="UZAH01031900">
    <property type="protein sequence ID" value="VDP18464.1"/>
    <property type="molecule type" value="Genomic_DNA"/>
</dbReference>
<gene>
    <name evidence="1" type="ORF">HPBE_LOCUS20146</name>
</gene>
<evidence type="ECO:0000313" key="1">
    <source>
        <dbReference type="EMBL" id="VDP18464.1"/>
    </source>
</evidence>
<name>A0A183GD50_HELPZ</name>
<evidence type="ECO:0000313" key="3">
    <source>
        <dbReference type="WBParaSite" id="HPBE_0002014701-mRNA-1"/>
    </source>
</evidence>
<keyword evidence="2" id="KW-1185">Reference proteome</keyword>
<dbReference type="OrthoDB" id="429521at2759"/>